<dbReference type="AlphaFoldDB" id="A0A2Z6RD94"/>
<accession>A0A2Z6RD94</accession>
<name>A0A2Z6RD94_9GLOM</name>
<comment type="caution">
    <text evidence="1">The sequence shown here is derived from an EMBL/GenBank/DDBJ whole genome shotgun (WGS) entry which is preliminary data.</text>
</comment>
<reference evidence="2" key="2">
    <citation type="submission" date="2019-10" db="EMBL/GenBank/DDBJ databases">
        <title>Conservation and host-specific expression of non-tandemly repeated heterogenous ribosome RNA gene in arbuscular mycorrhizal fungi.</title>
        <authorList>
            <person name="Maeda T."/>
            <person name="Kobayashi Y."/>
            <person name="Nakagawa T."/>
            <person name="Ezawa T."/>
            <person name="Yamaguchi K."/>
            <person name="Bino T."/>
            <person name="Nishimoto Y."/>
            <person name="Shigenobu S."/>
            <person name="Kawaguchi M."/>
        </authorList>
    </citation>
    <scope>NUCLEOTIDE SEQUENCE</scope>
    <source>
        <strain evidence="2">HR1</strain>
    </source>
</reference>
<keyword evidence="3" id="KW-1185">Reference proteome</keyword>
<dbReference type="Proteomes" id="UP000247702">
    <property type="component" value="Unassembled WGS sequence"/>
</dbReference>
<organism evidence="1 3">
    <name type="scientific">Rhizophagus clarus</name>
    <dbReference type="NCBI Taxonomy" id="94130"/>
    <lineage>
        <taxon>Eukaryota</taxon>
        <taxon>Fungi</taxon>
        <taxon>Fungi incertae sedis</taxon>
        <taxon>Mucoromycota</taxon>
        <taxon>Glomeromycotina</taxon>
        <taxon>Glomeromycetes</taxon>
        <taxon>Glomerales</taxon>
        <taxon>Glomeraceae</taxon>
        <taxon>Rhizophagus</taxon>
    </lineage>
</organism>
<protein>
    <submittedName>
        <fullName evidence="1">Uncharacterized protein</fullName>
    </submittedName>
</protein>
<proteinExistence type="predicted"/>
<dbReference type="EMBL" id="BEXD01000848">
    <property type="protein sequence ID" value="GBB90616.1"/>
    <property type="molecule type" value="Genomic_DNA"/>
</dbReference>
<dbReference type="Proteomes" id="UP000615446">
    <property type="component" value="Unassembled WGS sequence"/>
</dbReference>
<sequence length="83" mass="9941">MSYLRPHYYHINKIIFGYGYGDRDRGYYYRDGRYESLTNDESYYLSGNRLLKALKAGELLGESITELCISFFESRGWLRYRAQ</sequence>
<gene>
    <name evidence="2" type="ORF">RCL2_002985800</name>
    <name evidence="1" type="ORF">RclHR1_17610005</name>
</gene>
<dbReference type="EMBL" id="BLAL01000324">
    <property type="protein sequence ID" value="GET03521.1"/>
    <property type="molecule type" value="Genomic_DNA"/>
</dbReference>
<reference evidence="1 3" key="1">
    <citation type="submission" date="2017-11" db="EMBL/GenBank/DDBJ databases">
        <title>The genome of Rhizophagus clarus HR1 reveals common genetic basis of auxotrophy among arbuscular mycorrhizal fungi.</title>
        <authorList>
            <person name="Kobayashi Y."/>
        </authorList>
    </citation>
    <scope>NUCLEOTIDE SEQUENCE [LARGE SCALE GENOMIC DNA]</scope>
    <source>
        <strain evidence="1 3">HR1</strain>
    </source>
</reference>
<evidence type="ECO:0000313" key="3">
    <source>
        <dbReference type="Proteomes" id="UP000247702"/>
    </source>
</evidence>
<evidence type="ECO:0000313" key="2">
    <source>
        <dbReference type="EMBL" id="GET03521.1"/>
    </source>
</evidence>
<evidence type="ECO:0000313" key="1">
    <source>
        <dbReference type="EMBL" id="GBB90616.1"/>
    </source>
</evidence>